<feature type="transmembrane region" description="Helical" evidence="8">
    <location>
        <begin position="450"/>
        <end position="473"/>
    </location>
</feature>
<dbReference type="PANTHER" id="PTHR11629">
    <property type="entry name" value="VACUOLAR PROTON ATPASES"/>
    <property type="match status" value="1"/>
</dbReference>
<dbReference type="EC" id="3.6.3.14" evidence="9"/>
<feature type="transmembrane region" description="Helical" evidence="8">
    <location>
        <begin position="537"/>
        <end position="554"/>
    </location>
</feature>
<keyword evidence="3" id="KW-0813">Transport</keyword>
<evidence type="ECO:0000256" key="4">
    <source>
        <dbReference type="ARBA" id="ARBA00022692"/>
    </source>
</evidence>
<dbReference type="EMBL" id="HE999757">
    <property type="protein sequence ID" value="CCO11078.2"/>
    <property type="molecule type" value="Genomic_DNA"/>
</dbReference>
<dbReference type="RefSeq" id="WP_016356434.1">
    <property type="nucleotide sequence ID" value="NC_019425.2"/>
</dbReference>
<accession>K8EGV3</accession>
<dbReference type="GO" id="GO:0033179">
    <property type="term" value="C:proton-transporting V-type ATPase, V0 domain"/>
    <property type="evidence" value="ECO:0007669"/>
    <property type="project" value="InterPro"/>
</dbReference>
<dbReference type="GO" id="GO:0051117">
    <property type="term" value="F:ATPase binding"/>
    <property type="evidence" value="ECO:0007669"/>
    <property type="project" value="TreeGrafter"/>
</dbReference>
<gene>
    <name evidence="9" type="primary">ntpI</name>
    <name evidence="9" type="ORF">BN424_1637</name>
</gene>
<sequence>MAIAEMKKITLIGQHSEKEQLIKSTQELQNLELVNITKLQEKESFLHYYNMDMAVNSQKEIESTLRLIEESYAFIQKFKLKAKGFSNYRIGRKQYEFNEIEQMVESSELLELCEGLKIVEKELHHLDQLRKNKNNELDFFTRWKKLTFNPKIREELNYFIILIGTVSVDNGMKLKTNLAEEKDVYLEEIYQTRDDMGLVLYFDKLDSAKVEKITQSHHFSSLIYDYPNEPVVELEKCQLNIAAIIEKQNKLKNKVSEYVNQAELLELGIEYYVNFLEREKGKSLVMNGQHLFILSGWLESTKIEEFKTLLSLDIGEESYALIAEEISPAEVSKVPIVLTNNAIVEPFETLTEMYSMPKYDDVDPTPLLMPFYMVFFGMMVADVGYGLLLLIVTFLIQHFLNLDRGIAKNIRFFYLLSFPTILWGAVYGSFFGYTLPFQLLNPQKDVNTILITSVVFGFIQLIFGLCVNGTVLWRKKQIRNGYVESFSWVGILCGIALITLELLVFPSYAVFLIGASLIGINVFGLLLFSTLGSKNKLVGFGSGLYSLYGITGYVGDLVSYTRLMALGIAGGSIAQAFNLIIDLLPPIAKFTVGILLFALLHSINIFLSFLSAYVHGARLQYVEFFGKFYQGGGRALQPLKTYEKYIYLKKREMKSK</sequence>
<dbReference type="Proteomes" id="UP000000212">
    <property type="component" value="Chromosome"/>
</dbReference>
<organism evidence="9 10">
    <name type="scientific">Carnobacterium maltaromaticum LMA28</name>
    <dbReference type="NCBI Taxonomy" id="1234679"/>
    <lineage>
        <taxon>Bacteria</taxon>
        <taxon>Bacillati</taxon>
        <taxon>Bacillota</taxon>
        <taxon>Bacilli</taxon>
        <taxon>Lactobacillales</taxon>
        <taxon>Carnobacteriaceae</taxon>
        <taxon>Carnobacterium</taxon>
    </lineage>
</organism>
<dbReference type="Pfam" id="PF01496">
    <property type="entry name" value="V_ATPase_I"/>
    <property type="match status" value="1"/>
</dbReference>
<feature type="transmembrane region" description="Helical" evidence="8">
    <location>
        <begin position="412"/>
        <end position="430"/>
    </location>
</feature>
<dbReference type="KEGG" id="cml:BN424_1637"/>
<feature type="transmembrane region" description="Helical" evidence="8">
    <location>
        <begin position="593"/>
        <end position="614"/>
    </location>
</feature>
<proteinExistence type="inferred from homology"/>
<keyword evidence="7 8" id="KW-0472">Membrane</keyword>
<comment type="subcellular location">
    <subcellularLocation>
        <location evidence="1">Membrane</location>
        <topology evidence="1">Multi-pass membrane protein</topology>
    </subcellularLocation>
</comment>
<reference evidence="10" key="1">
    <citation type="journal article" date="2013" name="Genome Announc.">
        <title>Complete Chromosome Sequence of Carnobacterium maltaromaticum LMA 28.</title>
        <authorList>
            <person name="Cailliez-Grimal C."/>
            <person name="Chaillou S."/>
            <person name="Anba-Mondoloni J."/>
            <person name="Loux V."/>
            <person name="Afzal M.I."/>
            <person name="Rahman A."/>
            <person name="Kergourlay G."/>
            <person name="Champomier-Verges M.C."/>
            <person name="Zagorec M."/>
            <person name="Dalgaard P."/>
            <person name="Leisner J.J."/>
            <person name="Prevost H."/>
            <person name="Revol-Junelles A.M."/>
            <person name="Borges F."/>
        </authorList>
    </citation>
    <scope>NUCLEOTIDE SEQUENCE</scope>
    <source>
        <strain evidence="10">LMA28</strain>
    </source>
</reference>
<dbReference type="eggNOG" id="COG1269">
    <property type="taxonomic scope" value="Bacteria"/>
</dbReference>
<comment type="similarity">
    <text evidence="2">Belongs to the V-ATPase 116 kDa subunit family.</text>
</comment>
<keyword evidence="4 8" id="KW-0812">Transmembrane</keyword>
<keyword evidence="9" id="KW-0378">Hydrolase</keyword>
<evidence type="ECO:0000256" key="6">
    <source>
        <dbReference type="ARBA" id="ARBA00023065"/>
    </source>
</evidence>
<dbReference type="STRING" id="1234679.BN424_1637"/>
<evidence type="ECO:0000256" key="2">
    <source>
        <dbReference type="ARBA" id="ARBA00009904"/>
    </source>
</evidence>
<evidence type="ECO:0000256" key="1">
    <source>
        <dbReference type="ARBA" id="ARBA00004141"/>
    </source>
</evidence>
<evidence type="ECO:0000256" key="3">
    <source>
        <dbReference type="ARBA" id="ARBA00022448"/>
    </source>
</evidence>
<evidence type="ECO:0000256" key="7">
    <source>
        <dbReference type="ARBA" id="ARBA00023136"/>
    </source>
</evidence>
<feature type="transmembrane region" description="Helical" evidence="8">
    <location>
        <begin position="485"/>
        <end position="505"/>
    </location>
</feature>
<protein>
    <submittedName>
        <fullName evidence="9">V-type ATPase 116kDa subunit</fullName>
        <ecNumber evidence="9">3.6.3.14</ecNumber>
    </submittedName>
</protein>
<dbReference type="AlphaFoldDB" id="K8EGV3"/>
<evidence type="ECO:0000256" key="5">
    <source>
        <dbReference type="ARBA" id="ARBA00022989"/>
    </source>
</evidence>
<dbReference type="PANTHER" id="PTHR11629:SF63">
    <property type="entry name" value="V-TYPE PROTON ATPASE SUBUNIT A"/>
    <property type="match status" value="1"/>
</dbReference>
<keyword evidence="10" id="KW-1185">Reference proteome</keyword>
<dbReference type="GO" id="GO:0016471">
    <property type="term" value="C:vacuolar proton-transporting V-type ATPase complex"/>
    <property type="evidence" value="ECO:0007669"/>
    <property type="project" value="TreeGrafter"/>
</dbReference>
<dbReference type="GO" id="GO:0046961">
    <property type="term" value="F:proton-transporting ATPase activity, rotational mechanism"/>
    <property type="evidence" value="ECO:0007669"/>
    <property type="project" value="InterPro"/>
</dbReference>
<evidence type="ECO:0000256" key="8">
    <source>
        <dbReference type="SAM" id="Phobius"/>
    </source>
</evidence>
<keyword evidence="5 8" id="KW-1133">Transmembrane helix</keyword>
<keyword evidence="6" id="KW-0406">Ion transport</keyword>
<evidence type="ECO:0000313" key="10">
    <source>
        <dbReference type="Proteomes" id="UP000000212"/>
    </source>
</evidence>
<evidence type="ECO:0000313" key="9">
    <source>
        <dbReference type="EMBL" id="CCO11078.2"/>
    </source>
</evidence>
<dbReference type="GO" id="GO:0007035">
    <property type="term" value="P:vacuolar acidification"/>
    <property type="evidence" value="ECO:0007669"/>
    <property type="project" value="TreeGrafter"/>
</dbReference>
<feature type="transmembrane region" description="Helical" evidence="8">
    <location>
        <begin position="371"/>
        <end position="400"/>
    </location>
</feature>
<dbReference type="OrthoDB" id="9803814at2"/>
<dbReference type="HOGENOM" id="CLU_025558_1_0_9"/>
<feature type="transmembrane region" description="Helical" evidence="8">
    <location>
        <begin position="511"/>
        <end position="530"/>
    </location>
</feature>
<name>K8EGV3_CARML</name>
<dbReference type="GO" id="GO:0016787">
    <property type="term" value="F:hydrolase activity"/>
    <property type="evidence" value="ECO:0007669"/>
    <property type="project" value="UniProtKB-KW"/>
</dbReference>
<dbReference type="InterPro" id="IPR002490">
    <property type="entry name" value="V-ATPase_116kDa_su"/>
</dbReference>